<evidence type="ECO:0000313" key="3">
    <source>
        <dbReference type="Proteomes" id="UP000001953"/>
    </source>
</evidence>
<sequence length="174" mass="19440">MTKPLIAEFSDADSLISAAVRLKREGHQLLDAFTPFRLPELDSILIVKPSRIRLSMLVGGLAMAAFFYFLQWYSSVIDYPLNTGGRPLNSWPVFLLVPFEVGMLAAALSGFAAFLWTCRLPRLYHPIFDTTDFARATQDRFFLLAAQTGKEERSASLRKLLKHSGAVAVREQGS</sequence>
<evidence type="ECO:0000256" key="1">
    <source>
        <dbReference type="SAM" id="Phobius"/>
    </source>
</evidence>
<evidence type="ECO:0008006" key="4">
    <source>
        <dbReference type="Google" id="ProtNLM"/>
    </source>
</evidence>
<dbReference type="KEGG" id="nha:Nham_4185"/>
<dbReference type="Proteomes" id="UP000001953">
    <property type="component" value="Plasmid 1"/>
</dbReference>
<dbReference type="PANTHER" id="PTHR40394">
    <property type="entry name" value="LIPOPROTEIN-RELATED"/>
    <property type="match status" value="1"/>
</dbReference>
<proteinExistence type="predicted"/>
<dbReference type="InterPro" id="IPR021776">
    <property type="entry name" value="ActD"/>
</dbReference>
<dbReference type="EMBL" id="CP000320">
    <property type="protein sequence ID" value="ABE64808.1"/>
    <property type="molecule type" value="Genomic_DNA"/>
</dbReference>
<keyword evidence="2" id="KW-0614">Plasmid</keyword>
<gene>
    <name evidence="2" type="ordered locus">Nham_4185</name>
</gene>
<accession>Q1QG39</accession>
<keyword evidence="1" id="KW-0472">Membrane</keyword>
<dbReference type="HOGENOM" id="CLU_094965_0_0_5"/>
<reference evidence="3" key="1">
    <citation type="submission" date="2006-03" db="EMBL/GenBank/DDBJ databases">
        <title>Complete sequence of plasmid 1 of Nitrobacter hamburgensis X14.</title>
        <authorList>
            <consortium name="US DOE Joint Genome Institute"/>
            <person name="Copeland A."/>
            <person name="Lucas S."/>
            <person name="Lapidus A."/>
            <person name="Barry K."/>
            <person name="Detter J.C."/>
            <person name="Glavina del Rio T."/>
            <person name="Hammon N."/>
            <person name="Israni S."/>
            <person name="Dalin E."/>
            <person name="Tice H."/>
            <person name="Pitluck S."/>
            <person name="Chain P."/>
            <person name="Malfatti S."/>
            <person name="Shin M."/>
            <person name="Vergez L."/>
            <person name="Schmutz J."/>
            <person name="Larimer F."/>
            <person name="Land M."/>
            <person name="Hauser L."/>
            <person name="Kyrpides N."/>
            <person name="Ivanova N."/>
            <person name="Ward B."/>
            <person name="Arp D."/>
            <person name="Klotz M."/>
            <person name="Stein L."/>
            <person name="O'Mullan G."/>
            <person name="Starkenburg S."/>
            <person name="Sayavedra L."/>
            <person name="Poret-Peterson A.T."/>
            <person name="Gentry M.E."/>
            <person name="Bruce D."/>
            <person name="Richardson P."/>
        </authorList>
    </citation>
    <scope>NUCLEOTIDE SEQUENCE [LARGE SCALE GENOMIC DNA]</scope>
    <source>
        <strain evidence="3">DSM 10229 / NCIMB 13809 / X14</strain>
        <plasmid evidence="3">Plasmid pNITHX1</plasmid>
    </source>
</reference>
<geneLocation type="plasmid" evidence="3">
    <name>pNITHX1</name>
</geneLocation>
<feature type="transmembrane region" description="Helical" evidence="1">
    <location>
        <begin position="93"/>
        <end position="116"/>
    </location>
</feature>
<dbReference type="RefSeq" id="WP_011504931.1">
    <property type="nucleotide sequence ID" value="NC_007959.1"/>
</dbReference>
<name>Q1QG39_NITHX</name>
<keyword evidence="1" id="KW-1133">Transmembrane helix</keyword>
<dbReference type="OrthoDB" id="9792475at2"/>
<organism evidence="2 3">
    <name type="scientific">Nitrobacter hamburgensis (strain DSM 10229 / NCIMB 13809 / X14)</name>
    <dbReference type="NCBI Taxonomy" id="323097"/>
    <lineage>
        <taxon>Bacteria</taxon>
        <taxon>Pseudomonadati</taxon>
        <taxon>Pseudomonadota</taxon>
        <taxon>Alphaproteobacteria</taxon>
        <taxon>Hyphomicrobiales</taxon>
        <taxon>Nitrobacteraceae</taxon>
        <taxon>Nitrobacter</taxon>
    </lineage>
</organism>
<evidence type="ECO:0000313" key="2">
    <source>
        <dbReference type="EMBL" id="ABE64808.1"/>
    </source>
</evidence>
<dbReference type="Pfam" id="PF11821">
    <property type="entry name" value="ActD"/>
    <property type="match status" value="1"/>
</dbReference>
<keyword evidence="3" id="KW-1185">Reference proteome</keyword>
<feature type="transmembrane region" description="Helical" evidence="1">
    <location>
        <begin position="54"/>
        <end position="73"/>
    </location>
</feature>
<protein>
    <recommendedName>
        <fullName evidence="4">Quinol:cytochrome c oxidoreductase membrane protein</fullName>
    </recommendedName>
</protein>
<keyword evidence="1" id="KW-0812">Transmembrane</keyword>
<dbReference type="AlphaFoldDB" id="Q1QG39"/>
<dbReference type="PANTHER" id="PTHR40394:SF2">
    <property type="entry name" value="QUINOL:CYTOCHROME C OXIDOREDUCTASE MEMBRANE PROTEIN"/>
    <property type="match status" value="1"/>
</dbReference>